<dbReference type="RefSeq" id="WP_250339951.1">
    <property type="nucleotide sequence ID" value="NZ_CP063231.1"/>
</dbReference>
<organism evidence="2 3">
    <name type="scientific">Luteibacter flocculans</name>
    <dbReference type="NCBI Taxonomy" id="2780091"/>
    <lineage>
        <taxon>Bacteria</taxon>
        <taxon>Pseudomonadati</taxon>
        <taxon>Pseudomonadota</taxon>
        <taxon>Gammaproteobacteria</taxon>
        <taxon>Lysobacterales</taxon>
        <taxon>Rhodanobacteraceae</taxon>
        <taxon>Luteibacter</taxon>
    </lineage>
</organism>
<dbReference type="PROSITE" id="PS51257">
    <property type="entry name" value="PROKAR_LIPOPROTEIN"/>
    <property type="match status" value="1"/>
</dbReference>
<proteinExistence type="predicted"/>
<keyword evidence="3" id="KW-1185">Reference proteome</keyword>
<protein>
    <submittedName>
        <fullName evidence="2">Tetratricopeptide repeat protein</fullName>
    </submittedName>
</protein>
<dbReference type="InterPro" id="IPR011990">
    <property type="entry name" value="TPR-like_helical_dom_sf"/>
</dbReference>
<feature type="chain" id="PRO_5046250187" evidence="1">
    <location>
        <begin position="20"/>
        <end position="172"/>
    </location>
</feature>
<evidence type="ECO:0000313" key="3">
    <source>
        <dbReference type="Proteomes" id="UP001056681"/>
    </source>
</evidence>
<keyword evidence="1" id="KW-0732">Signal</keyword>
<dbReference type="SUPFAM" id="SSF48452">
    <property type="entry name" value="TPR-like"/>
    <property type="match status" value="1"/>
</dbReference>
<feature type="signal peptide" evidence="1">
    <location>
        <begin position="1"/>
        <end position="19"/>
    </location>
</feature>
<dbReference type="Gene3D" id="1.25.40.10">
    <property type="entry name" value="Tetratricopeptide repeat domain"/>
    <property type="match status" value="1"/>
</dbReference>
<dbReference type="Proteomes" id="UP001056681">
    <property type="component" value="Chromosome"/>
</dbReference>
<sequence length="172" mass="18612">MHYLRFCAFAAVTATLVAACSQPSPPQATRPSKPNYDIVAQVRAAGEREKSAIEVAPLRDPGVQGLEHAAQSDERAGKYDDADAKLVQALKLAPDAPELIQDRAEIAIRRQDYPLAEKLAKQSFDMGPKSGSLCARNWQTIVEMRLQASDTNGANAARGELAKCHIAGPNRF</sequence>
<dbReference type="EMBL" id="CP063231">
    <property type="protein sequence ID" value="URL59389.1"/>
    <property type="molecule type" value="Genomic_DNA"/>
</dbReference>
<evidence type="ECO:0000313" key="2">
    <source>
        <dbReference type="EMBL" id="URL59389.1"/>
    </source>
</evidence>
<gene>
    <name evidence="2" type="ORF">IM816_04575</name>
</gene>
<name>A0ABY4T555_9GAMM</name>
<evidence type="ECO:0000256" key="1">
    <source>
        <dbReference type="SAM" id="SignalP"/>
    </source>
</evidence>
<accession>A0ABY4T555</accession>
<reference evidence="2" key="1">
    <citation type="submission" date="2020-10" db="EMBL/GenBank/DDBJ databases">
        <title>Whole-genome sequence of Luteibacter sp. EIF3.</title>
        <authorList>
            <person name="Friedrich I."/>
            <person name="Hertel R."/>
            <person name="Daniel R."/>
        </authorList>
    </citation>
    <scope>NUCLEOTIDE SEQUENCE</scope>
    <source>
        <strain evidence="2">EIF3</strain>
    </source>
</reference>